<evidence type="ECO:0000313" key="3">
    <source>
        <dbReference type="EMBL" id="MDN4476916.1"/>
    </source>
</evidence>
<evidence type="ECO:0008006" key="5">
    <source>
        <dbReference type="Google" id="ProtNLM"/>
    </source>
</evidence>
<keyword evidence="2" id="KW-0812">Transmembrane</keyword>
<feature type="region of interest" description="Disordered" evidence="1">
    <location>
        <begin position="1"/>
        <end position="20"/>
    </location>
</feature>
<evidence type="ECO:0000313" key="4">
    <source>
        <dbReference type="Proteomes" id="UP001172728"/>
    </source>
</evidence>
<keyword evidence="2" id="KW-0472">Membrane</keyword>
<sequence>MTSLEDMMRDRERAIASSTTVPTATTIGALGSVARRRRRTRSAIAAGAAVAAVGVIGGVGALALGARADVPAPAAPTSSASPSASASAVPGPTASASPSAEPSPDPDLPLAQIVPGYAPVPQLSAEAIPWGEVGPGWFVVTLHDDVDQQTLFADQTDPWDPAVLPAYEGSLSLVSPDGDWYAARTLDELGSGLPLAWDGANLWTGTTLYPGSEHGFYDIDLVSVETGAPAGSIDRVPWELAAPFAPGEALVYAWGGEGLANVVATAAPGGAGACSDLPRGFFAAGWEPRDMSYLYSPVDGGRIVCFGFADDSSRTRVWLVDVDDVARSELLAEFAHPATRYSFVGWIDDDTFLFARRPESGPGAEALFRYDLRDGSITEVDASIYADVHYRSTEGYFHRVSQRHIVASLVDGGWEVALYGLDGSPVATIEGVCPSDDRGLSSETRTSGDRLIVTCPTDGDVAMYDLGSGAPVGSWDVGAGRILQAFDHPDR</sequence>
<reference evidence="3" key="1">
    <citation type="submission" date="2023-06" db="EMBL/GenBank/DDBJ databases">
        <title>Sysu t00192.</title>
        <authorList>
            <person name="Gao L."/>
            <person name="Fang B.-Z."/>
            <person name="Li W.-J."/>
        </authorList>
    </citation>
    <scope>NUCLEOTIDE SEQUENCE</scope>
    <source>
        <strain evidence="3">SYSU T00192</strain>
    </source>
</reference>
<keyword evidence="4" id="KW-1185">Reference proteome</keyword>
<dbReference type="RefSeq" id="WP_301135784.1">
    <property type="nucleotide sequence ID" value="NZ_JAUHPW010000013.1"/>
</dbReference>
<gene>
    <name evidence="3" type="ORF">QQX09_13740</name>
</gene>
<dbReference type="EMBL" id="JAUHPW010000013">
    <property type="protein sequence ID" value="MDN4476916.1"/>
    <property type="molecule type" value="Genomic_DNA"/>
</dbReference>
<feature type="compositionally biased region" description="Low complexity" evidence="1">
    <location>
        <begin position="71"/>
        <end position="100"/>
    </location>
</feature>
<feature type="transmembrane region" description="Helical" evidence="2">
    <location>
        <begin position="43"/>
        <end position="66"/>
    </location>
</feature>
<protein>
    <recommendedName>
        <fullName evidence="5">WD40 repeat domain-containing protein</fullName>
    </recommendedName>
</protein>
<evidence type="ECO:0000256" key="1">
    <source>
        <dbReference type="SAM" id="MobiDB-lite"/>
    </source>
</evidence>
<name>A0ABT8GCQ1_9MICO</name>
<dbReference type="Proteomes" id="UP001172728">
    <property type="component" value="Unassembled WGS sequence"/>
</dbReference>
<feature type="compositionally biased region" description="Basic and acidic residues" evidence="1">
    <location>
        <begin position="1"/>
        <end position="14"/>
    </location>
</feature>
<keyword evidence="2" id="KW-1133">Transmembrane helix</keyword>
<dbReference type="SUPFAM" id="SSF50993">
    <property type="entry name" value="Peptidase/esterase 'gauge' domain"/>
    <property type="match status" value="1"/>
</dbReference>
<comment type="caution">
    <text evidence="3">The sequence shown here is derived from an EMBL/GenBank/DDBJ whole genome shotgun (WGS) entry which is preliminary data.</text>
</comment>
<accession>A0ABT8GCQ1</accession>
<proteinExistence type="predicted"/>
<evidence type="ECO:0000256" key="2">
    <source>
        <dbReference type="SAM" id="Phobius"/>
    </source>
</evidence>
<feature type="region of interest" description="Disordered" evidence="1">
    <location>
        <begin position="71"/>
        <end position="112"/>
    </location>
</feature>
<organism evidence="3 4">
    <name type="scientific">Demequina litoralis</name>
    <dbReference type="NCBI Taxonomy" id="3051660"/>
    <lineage>
        <taxon>Bacteria</taxon>
        <taxon>Bacillati</taxon>
        <taxon>Actinomycetota</taxon>
        <taxon>Actinomycetes</taxon>
        <taxon>Micrococcales</taxon>
        <taxon>Demequinaceae</taxon>
        <taxon>Demequina</taxon>
    </lineage>
</organism>